<name>A0ABN8QWR6_9CNID</name>
<feature type="compositionally biased region" description="Polar residues" evidence="3">
    <location>
        <begin position="805"/>
        <end position="817"/>
    </location>
</feature>
<dbReference type="InterPro" id="IPR015943">
    <property type="entry name" value="WD40/YVTN_repeat-like_dom_sf"/>
</dbReference>
<feature type="compositionally biased region" description="Polar residues" evidence="3">
    <location>
        <begin position="1620"/>
        <end position="1635"/>
    </location>
</feature>
<feature type="region of interest" description="Disordered" evidence="3">
    <location>
        <begin position="79"/>
        <end position="116"/>
    </location>
</feature>
<dbReference type="InterPro" id="IPR001680">
    <property type="entry name" value="WD40_rpt"/>
</dbReference>
<feature type="compositionally biased region" description="Polar residues" evidence="3">
    <location>
        <begin position="1428"/>
        <end position="1437"/>
    </location>
</feature>
<evidence type="ECO:0000313" key="5">
    <source>
        <dbReference type="EMBL" id="CAH3169375.1"/>
    </source>
</evidence>
<proteinExistence type="predicted"/>
<feature type="region of interest" description="Disordered" evidence="3">
    <location>
        <begin position="1873"/>
        <end position="2084"/>
    </location>
</feature>
<keyword evidence="2" id="KW-0853">WD repeat</keyword>
<feature type="compositionally biased region" description="Basic and acidic residues" evidence="3">
    <location>
        <begin position="1951"/>
        <end position="1988"/>
    </location>
</feature>
<feature type="region of interest" description="Disordered" evidence="3">
    <location>
        <begin position="803"/>
        <end position="831"/>
    </location>
</feature>
<feature type="compositionally biased region" description="Polar residues" evidence="3">
    <location>
        <begin position="513"/>
        <end position="528"/>
    </location>
</feature>
<feature type="compositionally biased region" description="Low complexity" evidence="3">
    <location>
        <begin position="735"/>
        <end position="758"/>
    </location>
</feature>
<feature type="compositionally biased region" description="Basic and acidic residues" evidence="3">
    <location>
        <begin position="395"/>
        <end position="407"/>
    </location>
</feature>
<feature type="compositionally biased region" description="Basic and acidic residues" evidence="3">
    <location>
        <begin position="370"/>
        <end position="384"/>
    </location>
</feature>
<feature type="compositionally biased region" description="Polar residues" evidence="3">
    <location>
        <begin position="1989"/>
        <end position="1998"/>
    </location>
</feature>
<feature type="compositionally biased region" description="Basic and acidic residues" evidence="3">
    <location>
        <begin position="700"/>
        <end position="710"/>
    </location>
</feature>
<organism evidence="5 6">
    <name type="scientific">Porites evermanni</name>
    <dbReference type="NCBI Taxonomy" id="104178"/>
    <lineage>
        <taxon>Eukaryota</taxon>
        <taxon>Metazoa</taxon>
        <taxon>Cnidaria</taxon>
        <taxon>Anthozoa</taxon>
        <taxon>Hexacorallia</taxon>
        <taxon>Scleractinia</taxon>
        <taxon>Fungiina</taxon>
        <taxon>Poritidae</taxon>
        <taxon>Porites</taxon>
    </lineage>
</organism>
<feature type="region of interest" description="Disordered" evidence="3">
    <location>
        <begin position="1082"/>
        <end position="1101"/>
    </location>
</feature>
<feature type="compositionally biased region" description="Polar residues" evidence="3">
    <location>
        <begin position="1163"/>
        <end position="1217"/>
    </location>
</feature>
<feature type="region of interest" description="Disordered" evidence="3">
    <location>
        <begin position="1150"/>
        <end position="1217"/>
    </location>
</feature>
<dbReference type="SMART" id="SM00564">
    <property type="entry name" value="PQQ"/>
    <property type="match status" value="3"/>
</dbReference>
<keyword evidence="1" id="KW-0863">Zinc-finger</keyword>
<feature type="compositionally biased region" description="Polar residues" evidence="3">
    <location>
        <begin position="1086"/>
        <end position="1100"/>
    </location>
</feature>
<feature type="region of interest" description="Disordered" evidence="3">
    <location>
        <begin position="1413"/>
        <end position="1447"/>
    </location>
</feature>
<dbReference type="Pfam" id="PF00400">
    <property type="entry name" value="WD40"/>
    <property type="match status" value="2"/>
</dbReference>
<keyword evidence="1" id="KW-0479">Metal-binding</keyword>
<feature type="repeat" description="WD" evidence="2">
    <location>
        <begin position="2128"/>
        <end position="2169"/>
    </location>
</feature>
<evidence type="ECO:0000256" key="3">
    <source>
        <dbReference type="SAM" id="MobiDB-lite"/>
    </source>
</evidence>
<feature type="compositionally biased region" description="Basic and acidic residues" evidence="3">
    <location>
        <begin position="1259"/>
        <end position="1281"/>
    </location>
</feature>
<feature type="domain" description="C2H2-type" evidence="4">
    <location>
        <begin position="2371"/>
        <end position="2401"/>
    </location>
</feature>
<evidence type="ECO:0000313" key="6">
    <source>
        <dbReference type="Proteomes" id="UP001159427"/>
    </source>
</evidence>
<feature type="compositionally biased region" description="Basic and acidic residues" evidence="3">
    <location>
        <begin position="2034"/>
        <end position="2044"/>
    </location>
</feature>
<feature type="compositionally biased region" description="Basic and acidic residues" evidence="3">
    <location>
        <begin position="579"/>
        <end position="597"/>
    </location>
</feature>
<dbReference type="PROSITE" id="PS00028">
    <property type="entry name" value="ZINC_FINGER_C2H2_1"/>
    <property type="match status" value="3"/>
</dbReference>
<evidence type="ECO:0000256" key="2">
    <source>
        <dbReference type="PROSITE-ProRule" id="PRU00221"/>
    </source>
</evidence>
<feature type="compositionally biased region" description="Low complexity" evidence="3">
    <location>
        <begin position="1904"/>
        <end position="1914"/>
    </location>
</feature>
<accession>A0ABN8QWR6</accession>
<feature type="region of interest" description="Disordered" evidence="3">
    <location>
        <begin position="1599"/>
        <end position="1647"/>
    </location>
</feature>
<protein>
    <recommendedName>
        <fullName evidence="4">C2H2-type domain-containing protein</fullName>
    </recommendedName>
</protein>
<feature type="compositionally biased region" description="Basic and acidic residues" evidence="3">
    <location>
        <begin position="1492"/>
        <end position="1511"/>
    </location>
</feature>
<feature type="compositionally biased region" description="Basic and acidic residues" evidence="3">
    <location>
        <begin position="863"/>
        <end position="888"/>
    </location>
</feature>
<feature type="compositionally biased region" description="Basic and acidic residues" evidence="3">
    <location>
        <begin position="258"/>
        <end position="274"/>
    </location>
</feature>
<feature type="compositionally biased region" description="Basic residues" evidence="3">
    <location>
        <begin position="359"/>
        <end position="369"/>
    </location>
</feature>
<feature type="compositionally biased region" description="Low complexity" evidence="3">
    <location>
        <begin position="2052"/>
        <end position="2063"/>
    </location>
</feature>
<dbReference type="Proteomes" id="UP001159427">
    <property type="component" value="Unassembled WGS sequence"/>
</dbReference>
<sequence length="2442" mass="269081">MRLEMPVDSFDCTNSEYFCELCSLDFTTQNELEEHTWSMLHNTNLNRKQGRDCVHRCSLCRQEFVGLLEFTGHLHGDSHQEKLHNWRRDQQREWSPEKQQLDSPGQRQGNRPIADWSTDDFSDFVEYFSDHGGEAHMNNNKHRGRGRGPPIPRLMDGAPQPDYRYHDRRRDRREHYQEGGYPPWNDGGRDQMREFRDSPPPQGPEYPGMDYPDQEYDRYHWRRNTDERYNDRYYDHSGYMYPDDGWRPPHDTNQQFRSRRDSQPRRYGDGDLRRNSNSPHNSSRQKLSSVVSSKKQSDKSPSSRNKDTEGSAESRKKQSPRDKEALGKSSPGATSRKASKDRTSSPKANSSSGSPSGKNTRKGTPRKLARPVEENVEKDNDRKSKSPTTEEDSEAVTRKVQVDRNNKMEITVMAKEKVVAEHPKEPTLSSVVKATKDLPTEESSKSKSKENTAINPSLSSRANAQGGDSSSARNDVYSSATIKDSSVTIKEEILSSSKEDKTNCHTTDKRDSLSTLNPSLSSKGSSPPNLDRRQVSVIGKDKVETVTDKNQSATSLLEKFPKEKPAPFLGKKNNPSDQSTEKANSEENKDTQSRELGADSPSSFTMRSESALNSKSSNGPSFTIEKLSTVSSTREKQSSLGFAQNSSSLMSGSERNKTFGVNVSSQSDQKGDISASSASTISTISSLPWEKREEKLRSLLGIKKEPKDTENQEDSISRSLAKPNTVTTESEKIASVPSQSLSSPKSSFGSGSVKGSSSRHIPGFSQLSLSRPQCSFVHIDGVQCGATTWNKYCSYHQRVFKGDENSTQEQSVNSAVRNASRDETHDRESSTRSLINISGGTQIFKPIASSNNPNELFGFASGPEEKIGRSSSHLDESKNIQEAKEPEKTSQGVTKTGREVDLNSILYTAAGTTGDAPSGKIDLSTTGGSRNLLLRGSSSAINSDRSVGASTVAKPGANVGGNIDLSDTVPRPRRLLGYHDTTMESDIDRPGIDLSDTVPNLEGFLALHSSSTVDAKGGSHIDSRTGRSRTYQEGRVAQRGQNTDLSSTIPNREDSSPSIDLNETIPQPIRSRTPHFELKEAHLPNANRQPTTSSLTSGVNSGVIYPLKHSVKVEPEEQRSQASETQNTGMIDLSFSTKLLGLPHSVVAPFNSGNLPPQKPSRESTQSPSEFSTKSSVLSSPRSYAPSSPQSPMFTRRVSSTTPLPTDQSATHGSTISLPSLSLDLSRFNLPPAVRKALAERYSGKKATSTAGVDPVESNDGRRSQPLFSEHRTERSFEPGKKASPLPARLRSRGQRSISLDSPMVRRDFLHTGELPRSKLLETGSTFDANQFFSRRFNNEGLQQAIPRASDIFGESSITTSNNVPVQSSTTLLPFNVHSRDAPSHTRPPAQESTNFLQRRGLIDLSSTSYLKGMPVPSVDHGRIADGSQLTSDNSRSPVRPSVLQGRGLIDLNTSMEYGARVSATESSDTPPVIKRKRINSWEDSESVSSESAEKEVKRSKQEEKDNENDKPVTYQSGLNVQELLSIEREEQNQLQNLHAVQSRLKSVRSQIQKLCTELDSLSSEEQRITLRMGELRNSRLSILESACYQRQVPLQANTETLRRETSTAATQVGEDDSKSTSFESDTYVDNSRTVGSDHGKSQVIGSSQDVNINAAKSPSNDGREVGMDSEFEITQAELETDSSAFSVTETSQNTIGCTQSPQSVAHSSVITTTRSVSTDETPHGRQTSEKFLERLFLASKRVAKETSSTSEVDSKRAGISKQTYTASSDGDAATEHSSLGAADAHSSLGAADTQLIVENPVLVNQSDQSRAEGEAHSKVVSVQPNEQTKSDLVKKVQYLHPQEKSLFRKKSFSDINVSKTIEASRKKIQSVRENMNRWKQQEDSIDTQVSSKGKSSKQRDTLSSSSSANSSEIPSKDKQKPSPLKITIQDKPSPRKTSKDLKKSSLFQSGKKDFKGTRKSKAEKLQLRDKRHNQKDAIPSKRRRIDDSSSNDTQNSVPAAEKALFNRRSEVVSAAAHTTTADLGPSGTEEKDEVPTRDVDGRSKNTSSGVHSHPSHPQMPSSTEESLKRTTHNSKDGKKRGPFATKFVGHKGAVCGLKVHNGHLFTCSADKTTRSFSIQTGECVKLYQGHHQAVNCVEVTEDSGRLFTGSNDQTVRSYDIKTGVCTHRFTFDGRVMCLHAAFDLLFVGLNSGIVASIDLLANQLLERLHCHEPRGVSCLTTATEGQRKLLCCGSFDSTITVRDYKTGLLIRTFNHHNMTVLCMQVVNNILYSGSADMNVQAHNLSTGELIRSFHGHTRSVSGLQVVGRVLVTSCLDKLIRCYDLTTGELLQVYGGQIDMIFSVLVSNGRIFSGGRDGSVVASKLELRVYHPCKWENCDLNFGIVAHLKNHIREYHVMEQGAVETCHWSHCGHQFSRDDDIGAVLKHVLGHVVTKTARKSAG</sequence>
<comment type="caution">
    <text evidence="5">The sequence shown here is derived from an EMBL/GenBank/DDBJ whole genome shotgun (WGS) entry which is preliminary data.</text>
</comment>
<feature type="compositionally biased region" description="Basic and acidic residues" evidence="3">
    <location>
        <begin position="79"/>
        <end position="100"/>
    </location>
</feature>
<dbReference type="PROSITE" id="PS50082">
    <property type="entry name" value="WD_REPEATS_2"/>
    <property type="match status" value="1"/>
</dbReference>
<feature type="region of interest" description="Disordered" evidence="3">
    <location>
        <begin position="700"/>
        <end position="760"/>
    </location>
</feature>
<dbReference type="CDD" id="cd00200">
    <property type="entry name" value="WD40"/>
    <property type="match status" value="1"/>
</dbReference>
<dbReference type="EMBL" id="CALNXI010001450">
    <property type="protein sequence ID" value="CAH3169375.1"/>
    <property type="molecule type" value="Genomic_DNA"/>
</dbReference>
<feature type="compositionally biased region" description="Polar residues" evidence="3">
    <location>
        <begin position="1039"/>
        <end position="1065"/>
    </location>
</feature>
<feature type="compositionally biased region" description="Basic and acidic residues" evidence="3">
    <location>
        <begin position="304"/>
        <end position="326"/>
    </location>
</feature>
<feature type="region of interest" description="Disordered" evidence="3">
    <location>
        <begin position="860"/>
        <end position="897"/>
    </location>
</feature>
<dbReference type="PANTHER" id="PTHR14435">
    <property type="entry name" value="ZINC FINGER PROTEIN 106"/>
    <property type="match status" value="1"/>
</dbReference>
<feature type="region of interest" description="Disordered" evidence="3">
    <location>
        <begin position="1807"/>
        <end position="1830"/>
    </location>
</feature>
<reference evidence="5 6" key="1">
    <citation type="submission" date="2022-05" db="EMBL/GenBank/DDBJ databases">
        <authorList>
            <consortium name="Genoscope - CEA"/>
            <person name="William W."/>
        </authorList>
    </citation>
    <scope>NUCLEOTIDE SEQUENCE [LARGE SCALE GENOMIC DNA]</scope>
</reference>
<dbReference type="PROSITE" id="PS50157">
    <property type="entry name" value="ZINC_FINGER_C2H2_2"/>
    <property type="match status" value="1"/>
</dbReference>
<feature type="region of interest" description="Disordered" evidence="3">
    <location>
        <begin position="238"/>
        <end position="679"/>
    </location>
</feature>
<dbReference type="InterPro" id="IPR013087">
    <property type="entry name" value="Znf_C2H2_type"/>
</dbReference>
<feature type="region of interest" description="Disordered" evidence="3">
    <location>
        <begin position="1241"/>
        <end position="1299"/>
    </location>
</feature>
<keyword evidence="1" id="KW-0862">Zinc</keyword>
<feature type="compositionally biased region" description="Basic and acidic residues" evidence="3">
    <location>
        <begin position="489"/>
        <end position="512"/>
    </location>
</feature>
<dbReference type="PANTHER" id="PTHR14435:SF2">
    <property type="entry name" value="ZINC FINGER PROTEIN 106"/>
    <property type="match status" value="1"/>
</dbReference>
<dbReference type="Gene3D" id="2.130.10.10">
    <property type="entry name" value="YVTN repeat-like/Quinoprotein amine dehydrogenase"/>
    <property type="match status" value="2"/>
</dbReference>
<feature type="compositionally biased region" description="Polar residues" evidence="3">
    <location>
        <begin position="600"/>
        <end position="668"/>
    </location>
</feature>
<feature type="region of interest" description="Disordered" evidence="3">
    <location>
        <begin position="132"/>
        <end position="212"/>
    </location>
</feature>
<dbReference type="PROSITE" id="PS50294">
    <property type="entry name" value="WD_REPEATS_REGION"/>
    <property type="match status" value="1"/>
</dbReference>
<feature type="compositionally biased region" description="Basic and acidic residues" evidence="3">
    <location>
        <begin position="187"/>
        <end position="197"/>
    </location>
</feature>
<feature type="compositionally biased region" description="Basic and acidic residues" evidence="3">
    <location>
        <begin position="434"/>
        <end position="450"/>
    </location>
</feature>
<feature type="compositionally biased region" description="Low complexity" evidence="3">
    <location>
        <begin position="275"/>
        <end position="303"/>
    </location>
</feature>
<dbReference type="InterPro" id="IPR036322">
    <property type="entry name" value="WD40_repeat_dom_sf"/>
</dbReference>
<dbReference type="InterPro" id="IPR042622">
    <property type="entry name" value="Znf106"/>
</dbReference>
<feature type="region of interest" description="Disordered" evidence="3">
    <location>
        <begin position="1013"/>
        <end position="1066"/>
    </location>
</feature>
<gene>
    <name evidence="5" type="ORF">PEVE_00006863</name>
</gene>
<dbReference type="SUPFAM" id="SSF50978">
    <property type="entry name" value="WD40 repeat-like"/>
    <property type="match status" value="1"/>
</dbReference>
<feature type="compositionally biased region" description="Basic and acidic residues" evidence="3">
    <location>
        <begin position="414"/>
        <end position="425"/>
    </location>
</feature>
<dbReference type="InterPro" id="IPR018391">
    <property type="entry name" value="PQQ_b-propeller_rpt"/>
</dbReference>
<keyword evidence="6" id="KW-1185">Reference proteome</keyword>
<evidence type="ECO:0000256" key="1">
    <source>
        <dbReference type="PROSITE-ProRule" id="PRU00042"/>
    </source>
</evidence>
<feature type="region of interest" description="Disordered" evidence="3">
    <location>
        <begin position="1461"/>
        <end position="1517"/>
    </location>
</feature>
<dbReference type="SMART" id="SM00355">
    <property type="entry name" value="ZnF_C2H2"/>
    <property type="match status" value="3"/>
</dbReference>
<dbReference type="SMART" id="SM00320">
    <property type="entry name" value="WD40"/>
    <property type="match status" value="7"/>
</dbReference>
<feature type="compositionally biased region" description="Basic and acidic residues" evidence="3">
    <location>
        <begin position="819"/>
        <end position="830"/>
    </location>
</feature>
<feature type="compositionally biased region" description="Low complexity" evidence="3">
    <location>
        <begin position="345"/>
        <end position="358"/>
    </location>
</feature>
<feature type="region of interest" description="Disordered" evidence="3">
    <location>
        <begin position="1744"/>
        <end position="1781"/>
    </location>
</feature>
<feature type="compositionally biased region" description="Basic and acidic residues" evidence="3">
    <location>
        <begin position="530"/>
        <end position="547"/>
    </location>
</feature>
<feature type="compositionally biased region" description="Basic and acidic residues" evidence="3">
    <location>
        <begin position="2066"/>
        <end position="2077"/>
    </location>
</feature>
<feature type="compositionally biased region" description="Polar residues" evidence="3">
    <location>
        <begin position="451"/>
        <end position="488"/>
    </location>
</feature>
<evidence type="ECO:0000259" key="4">
    <source>
        <dbReference type="PROSITE" id="PS50157"/>
    </source>
</evidence>